<protein>
    <submittedName>
        <fullName evidence="2">SAC3_GANP domain-containing protein</fullName>
    </submittedName>
</protein>
<reference evidence="2" key="1">
    <citation type="submission" date="2016-11" db="UniProtKB">
        <authorList>
            <consortium name="WormBaseParasite"/>
        </authorList>
    </citation>
    <scope>IDENTIFICATION</scope>
    <source>
        <strain evidence="2">KR3021</strain>
    </source>
</reference>
<name>A0AC35U8S3_9BILA</name>
<accession>A0AC35U8S3</accession>
<proteinExistence type="predicted"/>
<organism evidence="1 2">
    <name type="scientific">Rhabditophanes sp. KR3021</name>
    <dbReference type="NCBI Taxonomy" id="114890"/>
    <lineage>
        <taxon>Eukaryota</taxon>
        <taxon>Metazoa</taxon>
        <taxon>Ecdysozoa</taxon>
        <taxon>Nematoda</taxon>
        <taxon>Chromadorea</taxon>
        <taxon>Rhabditida</taxon>
        <taxon>Tylenchina</taxon>
        <taxon>Panagrolaimomorpha</taxon>
        <taxon>Strongyloidoidea</taxon>
        <taxon>Alloionematidae</taxon>
        <taxon>Rhabditophanes</taxon>
    </lineage>
</organism>
<sequence>MQKKSRVSFSNNKFAVSSGSIKKELARLNGQVCKTNEEKVILLKKRDDLIRKLLELKEKDGNLNSLKTVGLCTSFCSDLEFYERQIQNIVSRYEKDGLSNASRNLFVKEYRRPAAGDSTNLPYYIRTEDTLFGATYYLMSSVKEEETKQAYWYNFMWNRTRAIRKEIFEQELVSEKAVIMVEAISRFHIYCRYKLRKLKISEFDQKLNDQGIVECFGSLKRIYRSLGNKTVQYQLNEAEFMSYSLLLQLSNIPAILQSFSIDPDSLTRGKSLKKLPQLLKFISAYANQNYVLIFDYLKDKTTFLEMCLCHRYLHSLRKDALSIIAKAYKGTKLELNFIGEILKVDKLCDIIKLAEESGFQCIGNSMKHTAYSKESNIQIEDDWIDTKQDGDFSAVVLGKNFIVEDGYDNKKSTFTSAGTYIQDEEIEKYLNCL</sequence>
<dbReference type="WBParaSite" id="RSKR_0000901150.1">
    <property type="protein sequence ID" value="RSKR_0000901150.1"/>
    <property type="gene ID" value="RSKR_0000901150"/>
</dbReference>
<evidence type="ECO:0000313" key="2">
    <source>
        <dbReference type="WBParaSite" id="RSKR_0000901150.1"/>
    </source>
</evidence>
<evidence type="ECO:0000313" key="1">
    <source>
        <dbReference type="Proteomes" id="UP000095286"/>
    </source>
</evidence>
<dbReference type="Proteomes" id="UP000095286">
    <property type="component" value="Unplaced"/>
</dbReference>